<evidence type="ECO:0000313" key="4">
    <source>
        <dbReference type="Proteomes" id="UP001237592"/>
    </source>
</evidence>
<dbReference type="Gene3D" id="2.60.120.200">
    <property type="match status" value="1"/>
</dbReference>
<dbReference type="PANTHER" id="PTHR30383:SF5">
    <property type="entry name" value="SGNH HYDROLASE-TYPE ESTERASE DOMAIN-CONTAINING PROTEIN"/>
    <property type="match status" value="1"/>
</dbReference>
<feature type="domain" description="SGNH hydrolase-type esterase" evidence="2">
    <location>
        <begin position="122"/>
        <end position="288"/>
    </location>
</feature>
<evidence type="ECO:0000259" key="2">
    <source>
        <dbReference type="Pfam" id="PF13472"/>
    </source>
</evidence>
<dbReference type="Gene3D" id="3.40.50.1110">
    <property type="entry name" value="SGNH hydrolase"/>
    <property type="match status" value="1"/>
</dbReference>
<name>A0ABU0XP59_9BURK</name>
<protein>
    <submittedName>
        <fullName evidence="3">GDSL-type esterase/lipase family protein</fullName>
    </submittedName>
</protein>
<dbReference type="RefSeq" id="WP_307778545.1">
    <property type="nucleotide sequence ID" value="NZ_JAVFKP010000001.1"/>
</dbReference>
<dbReference type="Pfam" id="PF13472">
    <property type="entry name" value="Lipase_GDSL_2"/>
    <property type="match status" value="1"/>
</dbReference>
<dbReference type="InterPro" id="IPR036514">
    <property type="entry name" value="SGNH_hydro_sf"/>
</dbReference>
<evidence type="ECO:0000256" key="1">
    <source>
        <dbReference type="SAM" id="MobiDB-lite"/>
    </source>
</evidence>
<sequence>MDNVFYAGQKNFIHQLNQLANSATVQQSYYGASAAVPATRPDGTPCRIGDRYFDIETSAEKTWNGSAWFVPNLSATQLASPNGTDHVAYAPLAGAAVTVTQRLRQFDAIYNRTAQNRKIVILGSSVALGQGSPSWNGWSNRLATALAPRGYTVVNKSIGGNKTSDCIGRFYTDVVTQNPGIVIICLSIANEGLIGGNKDVVYNTYISGIRRLVSMCREMNYKVVVTGVYPNNDFTETDYMCALQANQELENSDFPYVNFMGTVDDGTGKWRTGTFADVGHPNDVGHDLMFKSFALSLFGSLTSGLSYRPEGKKVYALRMAATAIGTSPVIYVADSPLGSFTVMATIRRFDGATAGRPLICLENSTANWESVRIRNSVDNIELAAANTLINTTVPTSGAAPNTVMLSYDSFTNKWTLYVNGNLEGTAVYAPTQTLGYDRVVFGGRSDIGGFETIGYEFSDLAVWRAALNPVQVAEAFRGVISKASLCLYSPALDSTSLKGSRLVNLAMSDTYAHVTTDGVVAVPADIFTETPRASTPIRTQANGLLNTAMLDPNVPLLSSVPLGVGVSNKYGYNFLQGGQVQRLYKIATLERNSIPSTYSSLRIDALMGGWGGSDITAMTIIIGSRSTSPVEVDWTTSRFIPTNVRFVVYQEVSGEVSVYVFFLGGAFAQVSFQLMGMGAITYARPIETTDPTGTVVWDPTASFGNAAYLPARSYGMGADASQPKLGTSFNGYLGVRAISAENIATSFLKGGAANTGAVAGSTFETLRLGVSGQSGVNNGGCWSWLTSAGTSGILKTGYKLTLRNYDVQSNAFSADLFSVSGNGQVYVPTLKAGTVSTAAYHEIVQAGVEGADILQITSSAAFRKCDNNWGNLANAAMIVQANSVTNRSSNNRGTVNTMGNDYAEYIFKCSVCGIVAPGQLVGITAENKVTDQWNDAVMFSIKSTAPSFVGGDSWADDVGPRPSAQAGTAPTEPLRREDVVTHQPVPGTNPAEYEDVVTEPGDTDEEWAEKQAAHTAALAAHNIAVQQDAEAMAAFDAALEVERQKVDRIAIAGRVPVNVLGAQPGDYIVPVQDGAGIMGIPVCKADLTHSQYLDAVGRVISIEPDGRAYVMVKVV</sequence>
<accession>A0ABU0XP59</accession>
<dbReference type="Proteomes" id="UP001237592">
    <property type="component" value="Unassembled WGS sequence"/>
</dbReference>
<dbReference type="InterPro" id="IPR013830">
    <property type="entry name" value="SGNH_hydro"/>
</dbReference>
<gene>
    <name evidence="3" type="ORF">RB624_05300</name>
</gene>
<dbReference type="PANTHER" id="PTHR30383">
    <property type="entry name" value="THIOESTERASE 1/PROTEASE 1/LYSOPHOSPHOLIPASE L1"/>
    <property type="match status" value="1"/>
</dbReference>
<evidence type="ECO:0000313" key="3">
    <source>
        <dbReference type="EMBL" id="MDQ4625304.1"/>
    </source>
</evidence>
<dbReference type="InterPro" id="IPR013320">
    <property type="entry name" value="ConA-like_dom_sf"/>
</dbReference>
<organism evidence="3 4">
    <name type="scientific">Janthinobacterium lividum</name>
    <dbReference type="NCBI Taxonomy" id="29581"/>
    <lineage>
        <taxon>Bacteria</taxon>
        <taxon>Pseudomonadati</taxon>
        <taxon>Pseudomonadota</taxon>
        <taxon>Betaproteobacteria</taxon>
        <taxon>Burkholderiales</taxon>
        <taxon>Oxalobacteraceae</taxon>
        <taxon>Janthinobacterium</taxon>
    </lineage>
</organism>
<proteinExistence type="predicted"/>
<feature type="region of interest" description="Disordered" evidence="1">
    <location>
        <begin position="952"/>
        <end position="995"/>
    </location>
</feature>
<dbReference type="InterPro" id="IPR051532">
    <property type="entry name" value="Ester_Hydrolysis_Enzymes"/>
</dbReference>
<comment type="caution">
    <text evidence="3">The sequence shown here is derived from an EMBL/GenBank/DDBJ whole genome shotgun (WGS) entry which is preliminary data.</text>
</comment>
<dbReference type="EMBL" id="JAVFKP010000001">
    <property type="protein sequence ID" value="MDQ4625304.1"/>
    <property type="molecule type" value="Genomic_DNA"/>
</dbReference>
<dbReference type="SUPFAM" id="SSF49899">
    <property type="entry name" value="Concanavalin A-like lectins/glucanases"/>
    <property type="match status" value="1"/>
</dbReference>
<keyword evidence="4" id="KW-1185">Reference proteome</keyword>
<dbReference type="SUPFAM" id="SSF52266">
    <property type="entry name" value="SGNH hydrolase"/>
    <property type="match status" value="1"/>
</dbReference>
<reference evidence="3 4" key="1">
    <citation type="submission" date="2023-08" db="EMBL/GenBank/DDBJ databases">
        <title>Draft genome sequence of Janthinobacterium lividum.</title>
        <authorList>
            <person name="Chun B.H."/>
            <person name="Lee Y."/>
        </authorList>
    </citation>
    <scope>NUCLEOTIDE SEQUENCE [LARGE SCALE GENOMIC DNA]</scope>
    <source>
        <strain evidence="3 4">AMJK</strain>
    </source>
</reference>